<name>A0A562SYU3_CHIJA</name>
<comment type="caution">
    <text evidence="2">The sequence shown here is derived from an EMBL/GenBank/DDBJ whole genome shotgun (WGS) entry which is preliminary data.</text>
</comment>
<feature type="compositionally biased region" description="Low complexity" evidence="1">
    <location>
        <begin position="149"/>
        <end position="161"/>
    </location>
</feature>
<evidence type="ECO:0000313" key="3">
    <source>
        <dbReference type="Proteomes" id="UP000316778"/>
    </source>
</evidence>
<feature type="compositionally biased region" description="Polar residues" evidence="1">
    <location>
        <begin position="185"/>
        <end position="202"/>
    </location>
</feature>
<reference evidence="2 3" key="1">
    <citation type="journal article" date="2013" name="Stand. Genomic Sci.">
        <title>Genomic Encyclopedia of Type Strains, Phase I: The one thousand microbial genomes (KMG-I) project.</title>
        <authorList>
            <person name="Kyrpides N.C."/>
            <person name="Woyke T."/>
            <person name="Eisen J.A."/>
            <person name="Garrity G."/>
            <person name="Lilburn T.G."/>
            <person name="Beck B.J."/>
            <person name="Whitman W.B."/>
            <person name="Hugenholtz P."/>
            <person name="Klenk H.P."/>
        </authorList>
    </citation>
    <scope>NUCLEOTIDE SEQUENCE [LARGE SCALE GENOMIC DNA]</scope>
    <source>
        <strain evidence="2 3">DSM 13484</strain>
    </source>
</reference>
<keyword evidence="3" id="KW-1185">Reference proteome</keyword>
<organism evidence="2 3">
    <name type="scientific">Chitinophaga japonensis</name>
    <name type="common">Flexibacter japonensis</name>
    <dbReference type="NCBI Taxonomy" id="104662"/>
    <lineage>
        <taxon>Bacteria</taxon>
        <taxon>Pseudomonadati</taxon>
        <taxon>Bacteroidota</taxon>
        <taxon>Chitinophagia</taxon>
        <taxon>Chitinophagales</taxon>
        <taxon>Chitinophagaceae</taxon>
        <taxon>Chitinophaga</taxon>
    </lineage>
</organism>
<accession>A0A562SYU3</accession>
<dbReference type="EMBL" id="VLLG01000004">
    <property type="protein sequence ID" value="TWI86495.1"/>
    <property type="molecule type" value="Genomic_DNA"/>
</dbReference>
<dbReference type="OrthoDB" id="658035at2"/>
<gene>
    <name evidence="2" type="ORF">LX66_3753</name>
</gene>
<dbReference type="AlphaFoldDB" id="A0A562SYU3"/>
<evidence type="ECO:0000313" key="2">
    <source>
        <dbReference type="EMBL" id="TWI86495.1"/>
    </source>
</evidence>
<dbReference type="Proteomes" id="UP000316778">
    <property type="component" value="Unassembled WGS sequence"/>
</dbReference>
<dbReference type="RefSeq" id="WP_145716355.1">
    <property type="nucleotide sequence ID" value="NZ_BAAAFY010000005.1"/>
</dbReference>
<feature type="compositionally biased region" description="Basic and acidic residues" evidence="1">
    <location>
        <begin position="1"/>
        <end position="13"/>
    </location>
</feature>
<feature type="region of interest" description="Disordered" evidence="1">
    <location>
        <begin position="131"/>
        <end position="221"/>
    </location>
</feature>
<proteinExistence type="predicted"/>
<feature type="region of interest" description="Disordered" evidence="1">
    <location>
        <begin position="1"/>
        <end position="25"/>
    </location>
</feature>
<protein>
    <submittedName>
        <fullName evidence="2">Uncharacterized protein</fullName>
    </submittedName>
</protein>
<evidence type="ECO:0000256" key="1">
    <source>
        <dbReference type="SAM" id="MobiDB-lite"/>
    </source>
</evidence>
<sequence>MDDKHLHIGDWLKKAAQQPAPDAGQELKQQAWARMAAMLDKEQGTDTQPARRQPLRRFLPRRAPLLISLGAATCALTTWFIWQASNHTAQQPTPADTATVFAGPAATAATPGSLTAGGQDTLQARLPARAASGTGTANNGMPAQLPPFTATNGAGQQAPGPAGLPGTGAKHPVAGRTAFHPSARGNISQPLSSGNGAETNPANPLDDTPIPSPAGRQQLPGARLPVHTQGRAATGGRAGAHPPTPVNNNHLQALPTINLYALQTPALAADSHRRQVPLPLSTAPPGSKQGSRRWALQAGLLYPFNGAYGIQAGLLYTFPLGKHWSLQSEVNAGFITGYDRYFEHQAVRNTRVDSMGNNITLYRKDTLTTPYTLQRIFSGAAGIHLAYTTPRVTLRTGLVYSGALPGGRKDSAITSGGAVTVDSLNLQTEFSTPAFNSGRLLGIHQLNWSVDAAYQLRPRIQAGIRYRAALLRSGGDDGFKGPARAVQDNSLLELYLRIPLGR</sequence>
<feature type="region of interest" description="Disordered" evidence="1">
    <location>
        <begin position="230"/>
        <end position="249"/>
    </location>
</feature>